<keyword evidence="5" id="KW-0732">Signal</keyword>
<dbReference type="EMBL" id="JAMYWD010000005">
    <property type="protein sequence ID" value="KAJ4970846.1"/>
    <property type="molecule type" value="Genomic_DNA"/>
</dbReference>
<comment type="pathway">
    <text evidence="2 8">Glycan metabolism; pectin degradation; 2-dehydro-3-deoxy-D-gluconate from pectin: step 2/5.</text>
</comment>
<dbReference type="OrthoDB" id="1637350at2759"/>
<comment type="similarity">
    <text evidence="8">Belongs to the polysaccharide lyase 1 family.</text>
</comment>
<proteinExistence type="inferred from homology"/>
<sequence>MECKNSSISYDPSLLFNIEEKNNSCFVDGTRCQYSQCAQGNKLQVCAFGFANGVTGGVAGPYYTVDKPDDDPTNPALGTLRFVVNYAGNNNGGAWITFKNSMHIILNDKLWVKSNTTIDGRGVNVTITGACLALRTVENVILHNFDVSSTGDSDTVHIFDGSHKVWVDHLTTNDGQLGLVTVVQGSTDVTISNSYLSNCSFNVLLGASDQDTIDNVLRVTVYRNWFDSAMQRMPHCRWGYCHVVNNYYRNWTYYCIGARAYAKVYSELNVFDPGSKLEVTPWFPNYNSDLTPTIVSSKDLLMNGSTFHQFLNPKVLLNNPQDQFPGYMVPTRPTNTLEDLVTKCSGALFGPKLSTCLAAP</sequence>
<keyword evidence="7 8" id="KW-0456">Lyase</keyword>
<evidence type="ECO:0000256" key="5">
    <source>
        <dbReference type="ARBA" id="ARBA00022729"/>
    </source>
</evidence>
<evidence type="ECO:0000259" key="9">
    <source>
        <dbReference type="SMART" id="SM00656"/>
    </source>
</evidence>
<dbReference type="AlphaFoldDB" id="A0A9Q0KID9"/>
<protein>
    <recommendedName>
        <fullName evidence="3 8">Pectate lyase</fullName>
        <ecNumber evidence="3 8">4.2.2.2</ecNumber>
    </recommendedName>
</protein>
<dbReference type="PANTHER" id="PTHR31683">
    <property type="entry name" value="PECTATE LYASE 18-RELATED"/>
    <property type="match status" value="1"/>
</dbReference>
<gene>
    <name evidence="10" type="ORF">NE237_003945</name>
</gene>
<dbReference type="InterPro" id="IPR045032">
    <property type="entry name" value="PEL"/>
</dbReference>
<evidence type="ECO:0000256" key="8">
    <source>
        <dbReference type="RuleBase" id="RU361123"/>
    </source>
</evidence>
<dbReference type="InterPro" id="IPR018082">
    <property type="entry name" value="AmbAllergen"/>
</dbReference>
<evidence type="ECO:0000256" key="2">
    <source>
        <dbReference type="ARBA" id="ARBA00005220"/>
    </source>
</evidence>
<dbReference type="GO" id="GO:0030570">
    <property type="term" value="F:pectate lyase activity"/>
    <property type="evidence" value="ECO:0007669"/>
    <property type="project" value="UniProtKB-EC"/>
</dbReference>
<evidence type="ECO:0000256" key="6">
    <source>
        <dbReference type="ARBA" id="ARBA00022837"/>
    </source>
</evidence>
<comment type="caution">
    <text evidence="10">The sequence shown here is derived from an EMBL/GenBank/DDBJ whole genome shotgun (WGS) entry which is preliminary data.</text>
</comment>
<dbReference type="Pfam" id="PF00544">
    <property type="entry name" value="Pectate_lyase_4"/>
    <property type="match status" value="1"/>
</dbReference>
<evidence type="ECO:0000256" key="7">
    <source>
        <dbReference type="ARBA" id="ARBA00023239"/>
    </source>
</evidence>
<comment type="catalytic activity">
    <reaction evidence="1 8">
        <text>Eliminative cleavage of (1-&gt;4)-alpha-D-galacturonan to give oligosaccharides with 4-deoxy-alpha-D-galact-4-enuronosyl groups at their non-reducing ends.</text>
        <dbReference type="EC" id="4.2.2.2"/>
    </reaction>
</comment>
<reference evidence="10" key="1">
    <citation type="journal article" date="2023" name="Plant J.">
        <title>The genome of the king protea, Protea cynaroides.</title>
        <authorList>
            <person name="Chang J."/>
            <person name="Duong T.A."/>
            <person name="Schoeman C."/>
            <person name="Ma X."/>
            <person name="Roodt D."/>
            <person name="Barker N."/>
            <person name="Li Z."/>
            <person name="Van de Peer Y."/>
            <person name="Mizrachi E."/>
        </authorList>
    </citation>
    <scope>NUCLEOTIDE SEQUENCE</scope>
    <source>
        <tissue evidence="10">Young leaves</tissue>
    </source>
</reference>
<evidence type="ECO:0000313" key="11">
    <source>
        <dbReference type="Proteomes" id="UP001141806"/>
    </source>
</evidence>
<organism evidence="10 11">
    <name type="scientific">Protea cynaroides</name>
    <dbReference type="NCBI Taxonomy" id="273540"/>
    <lineage>
        <taxon>Eukaryota</taxon>
        <taxon>Viridiplantae</taxon>
        <taxon>Streptophyta</taxon>
        <taxon>Embryophyta</taxon>
        <taxon>Tracheophyta</taxon>
        <taxon>Spermatophyta</taxon>
        <taxon>Magnoliopsida</taxon>
        <taxon>Proteales</taxon>
        <taxon>Proteaceae</taxon>
        <taxon>Protea</taxon>
    </lineage>
</organism>
<dbReference type="InterPro" id="IPR011050">
    <property type="entry name" value="Pectin_lyase_fold/virulence"/>
</dbReference>
<dbReference type="PANTHER" id="PTHR31683:SF18">
    <property type="entry name" value="PECTATE LYASE 21-RELATED"/>
    <property type="match status" value="1"/>
</dbReference>
<evidence type="ECO:0000313" key="10">
    <source>
        <dbReference type="EMBL" id="KAJ4970846.1"/>
    </source>
</evidence>
<dbReference type="Gene3D" id="2.160.20.10">
    <property type="entry name" value="Single-stranded right-handed beta-helix, Pectin lyase-like"/>
    <property type="match status" value="1"/>
</dbReference>
<keyword evidence="11" id="KW-1185">Reference proteome</keyword>
<comment type="cofactor">
    <cofactor evidence="8">
        <name>Ca(2+)</name>
        <dbReference type="ChEBI" id="CHEBI:29108"/>
    </cofactor>
    <text evidence="8">Binds 1 Ca(2+) ion. Required for its activity.</text>
</comment>
<keyword evidence="6 8" id="KW-0106">Calcium</keyword>
<feature type="domain" description="Pectate lyase" evidence="9">
    <location>
        <begin position="101"/>
        <end position="277"/>
    </location>
</feature>
<evidence type="ECO:0000256" key="4">
    <source>
        <dbReference type="ARBA" id="ARBA00022723"/>
    </source>
</evidence>
<dbReference type="InterPro" id="IPR012334">
    <property type="entry name" value="Pectin_lyas_fold"/>
</dbReference>
<dbReference type="EC" id="4.2.2.2" evidence="3 8"/>
<keyword evidence="4 8" id="KW-0479">Metal-binding</keyword>
<dbReference type="SUPFAM" id="SSF51126">
    <property type="entry name" value="Pectin lyase-like"/>
    <property type="match status" value="1"/>
</dbReference>
<dbReference type="Proteomes" id="UP001141806">
    <property type="component" value="Unassembled WGS sequence"/>
</dbReference>
<dbReference type="InterPro" id="IPR002022">
    <property type="entry name" value="Pec_lyase"/>
</dbReference>
<dbReference type="PRINTS" id="PR00807">
    <property type="entry name" value="AMBALLERGEN"/>
</dbReference>
<name>A0A9Q0KID9_9MAGN</name>
<accession>A0A9Q0KID9</accession>
<evidence type="ECO:0000256" key="3">
    <source>
        <dbReference type="ARBA" id="ARBA00012272"/>
    </source>
</evidence>
<evidence type="ECO:0000256" key="1">
    <source>
        <dbReference type="ARBA" id="ARBA00000695"/>
    </source>
</evidence>
<dbReference type="SMART" id="SM00656">
    <property type="entry name" value="Amb_all"/>
    <property type="match status" value="1"/>
</dbReference>
<dbReference type="GO" id="GO:0046872">
    <property type="term" value="F:metal ion binding"/>
    <property type="evidence" value="ECO:0007669"/>
    <property type="project" value="UniProtKB-KW"/>
</dbReference>